<keyword evidence="6" id="KW-1185">Reference proteome</keyword>
<protein>
    <submittedName>
        <fullName evidence="5">Uncharacterized protein</fullName>
    </submittedName>
</protein>
<proteinExistence type="inferred from homology"/>
<dbReference type="GO" id="GO:0007304">
    <property type="term" value="P:chorion-containing eggshell formation"/>
    <property type="evidence" value="ECO:0007669"/>
    <property type="project" value="InterPro"/>
</dbReference>
<dbReference type="InterPro" id="IPR002635">
    <property type="entry name" value="Chorion"/>
</dbReference>
<evidence type="ECO:0000256" key="3">
    <source>
        <dbReference type="RuleBase" id="RU004378"/>
    </source>
</evidence>
<evidence type="ECO:0000256" key="1">
    <source>
        <dbReference type="ARBA" id="ARBA00005906"/>
    </source>
</evidence>
<dbReference type="GO" id="GO:0042600">
    <property type="term" value="C:egg chorion"/>
    <property type="evidence" value="ECO:0007669"/>
    <property type="project" value="InterPro"/>
</dbReference>
<dbReference type="GO" id="GO:0005213">
    <property type="term" value="F:structural constituent of egg chorion"/>
    <property type="evidence" value="ECO:0007669"/>
    <property type="project" value="InterPro"/>
</dbReference>
<reference evidence="5" key="1">
    <citation type="submission" date="2021-12" db="EMBL/GenBank/DDBJ databases">
        <authorList>
            <person name="Martin H S."/>
        </authorList>
    </citation>
    <scope>NUCLEOTIDE SEQUENCE</scope>
</reference>
<evidence type="ECO:0000313" key="5">
    <source>
        <dbReference type="EMBL" id="CAH0716989.1"/>
    </source>
</evidence>
<dbReference type="EMBL" id="OV170231">
    <property type="protein sequence ID" value="CAH0716989.1"/>
    <property type="molecule type" value="Genomic_DNA"/>
</dbReference>
<dbReference type="OrthoDB" id="6930117at2759"/>
<evidence type="ECO:0000256" key="4">
    <source>
        <dbReference type="SAM" id="SignalP"/>
    </source>
</evidence>
<accession>A0A8J9UCK1</accession>
<keyword evidence="2" id="KW-0677">Repeat</keyword>
<sequence length="156" mass="15722">MFKTLMLITIQALVIQNISGIPIGAIRNAPCASSYAPLSSLYGSYGLYNPATLAASNGGGLIVTSASPIEPIGVSVLSEIIIEGALGVIGEVPFLGTIALEGALPTLGSGAVTYGCGNGAVGMVAEDYAGAYSGYASPYNYNVYGYNGCAGYGIMF</sequence>
<name>A0A8J9UCK1_9NEOP</name>
<gene>
    <name evidence="5" type="ORF">BINO364_LOCUS3646</name>
</gene>
<dbReference type="AlphaFoldDB" id="A0A8J9UCK1"/>
<feature type="signal peptide" evidence="4">
    <location>
        <begin position="1"/>
        <end position="20"/>
    </location>
</feature>
<feature type="non-terminal residue" evidence="5">
    <location>
        <position position="156"/>
    </location>
</feature>
<keyword evidence="4" id="KW-0732">Signal</keyword>
<evidence type="ECO:0000313" key="6">
    <source>
        <dbReference type="Proteomes" id="UP000838878"/>
    </source>
</evidence>
<comment type="similarity">
    <text evidence="1 3">Belongs to the chorion protein family.</text>
</comment>
<dbReference type="Pfam" id="PF01723">
    <property type="entry name" value="Chorion_1"/>
    <property type="match status" value="1"/>
</dbReference>
<feature type="chain" id="PRO_5035420418" evidence="4">
    <location>
        <begin position="21"/>
        <end position="156"/>
    </location>
</feature>
<evidence type="ECO:0000256" key="2">
    <source>
        <dbReference type="ARBA" id="ARBA00022737"/>
    </source>
</evidence>
<organism evidence="5 6">
    <name type="scientific">Brenthis ino</name>
    <name type="common">lesser marbled fritillary</name>
    <dbReference type="NCBI Taxonomy" id="405034"/>
    <lineage>
        <taxon>Eukaryota</taxon>
        <taxon>Metazoa</taxon>
        <taxon>Ecdysozoa</taxon>
        <taxon>Arthropoda</taxon>
        <taxon>Hexapoda</taxon>
        <taxon>Insecta</taxon>
        <taxon>Pterygota</taxon>
        <taxon>Neoptera</taxon>
        <taxon>Endopterygota</taxon>
        <taxon>Lepidoptera</taxon>
        <taxon>Glossata</taxon>
        <taxon>Ditrysia</taxon>
        <taxon>Papilionoidea</taxon>
        <taxon>Nymphalidae</taxon>
        <taxon>Heliconiinae</taxon>
        <taxon>Argynnini</taxon>
        <taxon>Brenthis</taxon>
    </lineage>
</organism>
<dbReference type="Proteomes" id="UP000838878">
    <property type="component" value="Chromosome 11"/>
</dbReference>